<dbReference type="Proteomes" id="UP000095038">
    <property type="component" value="Unassembled WGS sequence"/>
</dbReference>
<evidence type="ECO:0000313" key="1">
    <source>
        <dbReference type="EMBL" id="ODV60820.1"/>
    </source>
</evidence>
<reference evidence="2" key="1">
    <citation type="submission" date="2016-05" db="EMBL/GenBank/DDBJ databases">
        <title>Comparative genomics of biotechnologically important yeasts.</title>
        <authorList>
            <consortium name="DOE Joint Genome Institute"/>
            <person name="Riley R."/>
            <person name="Haridas S."/>
            <person name="Wolfe K.H."/>
            <person name="Lopes M.R."/>
            <person name="Hittinger C.T."/>
            <person name="Goker M."/>
            <person name="Salamov A."/>
            <person name="Wisecaver J."/>
            <person name="Long T.M."/>
            <person name="Aerts A.L."/>
            <person name="Barry K."/>
            <person name="Choi C."/>
            <person name="Clum A."/>
            <person name="Coughlan A.Y."/>
            <person name="Deshpande S."/>
            <person name="Douglass A.P."/>
            <person name="Hanson S.J."/>
            <person name="Klenk H.-P."/>
            <person name="Labutti K."/>
            <person name="Lapidus A."/>
            <person name="Lindquist E."/>
            <person name="Lipzen A."/>
            <person name="Meier-Kolthoff J.P."/>
            <person name="Ohm R.A."/>
            <person name="Otillar R.P."/>
            <person name="Pangilinan J."/>
            <person name="Peng Y."/>
            <person name="Rokas A."/>
            <person name="Rosa C.A."/>
            <person name="Scheuner C."/>
            <person name="Sibirny A.A."/>
            <person name="Slot J.C."/>
            <person name="Stielow J.B."/>
            <person name="Sun H."/>
            <person name="Kurtzman C.P."/>
            <person name="Blackwell M."/>
            <person name="Grigoriev I.V."/>
            <person name="Jeffries T.W."/>
        </authorList>
    </citation>
    <scope>NUCLEOTIDE SEQUENCE [LARGE SCALE GENOMIC DNA]</scope>
    <source>
        <strain evidence="2">DSM 1968</strain>
    </source>
</reference>
<keyword evidence="2" id="KW-1185">Reference proteome</keyword>
<protein>
    <submittedName>
        <fullName evidence="1">Uncharacterized protein</fullName>
    </submittedName>
</protein>
<accession>A0A1D2VGZ4</accession>
<gene>
    <name evidence="1" type="ORF">ASCRUDRAFT_81184</name>
</gene>
<dbReference type="GeneID" id="30968218"/>
<organism evidence="1 2">
    <name type="scientific">Ascoidea rubescens DSM 1968</name>
    <dbReference type="NCBI Taxonomy" id="1344418"/>
    <lineage>
        <taxon>Eukaryota</taxon>
        <taxon>Fungi</taxon>
        <taxon>Dikarya</taxon>
        <taxon>Ascomycota</taxon>
        <taxon>Saccharomycotina</taxon>
        <taxon>Saccharomycetes</taxon>
        <taxon>Ascoideaceae</taxon>
        <taxon>Ascoidea</taxon>
    </lineage>
</organism>
<sequence length="429" mass="51658">MIKKNDNAYKLTKLSLKKELFWQEMDYESFKIRRLDIVINLLTNIISSQYQDGEKVIKEFMRSLRIEYSRRKEEEINFEWFQNFVKEILKFLNSCSLIFKPTNNNILYTYFKTLDYHYLMEELNLSFKNEEFENSLRYKIYSVEIENSTVTIQNIFIDQLLRKELNLFNEEVLKILTDSSTKELFIDFIVKKEGSNTNNGKMTGFKNSQIYKFGLLFSSYIQICLTNSETSSINKICWILLSKLSELIIVLFDNFFVFDQYDIIILVKLILEFDVLYANEWRKNSTIFVSDETIFLYFRVRTIKNMFMIITNINSFLYLQGTKEFIEMLKKNTNYLIRLENFKNNSNKINYSNRSSNTGEHLCYKNLIFLLKKNLDFDIQIFYKQNIDLSKEELQEDLKLWQNFMFQSLGIWDTNEINNFKQLDFGIIF</sequence>
<dbReference type="EMBL" id="KV454481">
    <property type="protein sequence ID" value="ODV60820.1"/>
    <property type="molecule type" value="Genomic_DNA"/>
</dbReference>
<proteinExistence type="predicted"/>
<dbReference type="InParanoid" id="A0A1D2VGZ4"/>
<evidence type="ECO:0000313" key="2">
    <source>
        <dbReference type="Proteomes" id="UP000095038"/>
    </source>
</evidence>
<name>A0A1D2VGZ4_9ASCO</name>
<dbReference type="RefSeq" id="XP_020047127.1">
    <property type="nucleotide sequence ID" value="XM_020194582.1"/>
</dbReference>
<dbReference type="AlphaFoldDB" id="A0A1D2VGZ4"/>